<name>A0A1A9KBY7_9PSED</name>
<evidence type="ECO:0000313" key="2">
    <source>
        <dbReference type="Proteomes" id="UP000077748"/>
    </source>
</evidence>
<reference evidence="1 2" key="1">
    <citation type="submission" date="2016-05" db="EMBL/GenBank/DDBJ databases">
        <title>Genome Sequence of Pseudomonas citronellolis Strain SJTE-3, an Estrogens and Persistent Organic Pollutants degradation strain.</title>
        <authorList>
            <person name="Liang R."/>
        </authorList>
    </citation>
    <scope>NUCLEOTIDE SEQUENCE [LARGE SCALE GENOMIC DNA]</scope>
    <source>
        <strain evidence="1 2">SJTE-3</strain>
    </source>
</reference>
<organism evidence="1 2">
    <name type="scientific">Pseudomonas citronellolis</name>
    <dbReference type="NCBI Taxonomy" id="53408"/>
    <lineage>
        <taxon>Bacteria</taxon>
        <taxon>Pseudomonadati</taxon>
        <taxon>Pseudomonadota</taxon>
        <taxon>Gammaproteobacteria</taxon>
        <taxon>Pseudomonadales</taxon>
        <taxon>Pseudomonadaceae</taxon>
        <taxon>Pseudomonas</taxon>
    </lineage>
</organism>
<accession>A0A1A9KBY7</accession>
<gene>
    <name evidence="1" type="ORF">A9C11_13910</name>
</gene>
<dbReference type="EMBL" id="CP015878">
    <property type="protein sequence ID" value="ANI15014.1"/>
    <property type="molecule type" value="Genomic_DNA"/>
</dbReference>
<evidence type="ECO:0000313" key="1">
    <source>
        <dbReference type="EMBL" id="ANI15014.1"/>
    </source>
</evidence>
<dbReference type="Proteomes" id="UP000077748">
    <property type="component" value="Chromosome"/>
</dbReference>
<dbReference type="RefSeq" id="WP_058072588.1">
    <property type="nucleotide sequence ID" value="NZ_BDGS01000001.1"/>
</dbReference>
<dbReference type="AlphaFoldDB" id="A0A1A9KBY7"/>
<sequence length="62" mass="7422">MRTQLLHTRDGHCYVQLDQFRVPFHDETQARDYLERLQQRLAAPHALAEARRRDAEQRRHGG</sequence>
<proteinExistence type="predicted"/>
<protein>
    <submittedName>
        <fullName evidence="1">Uncharacterized protein</fullName>
    </submittedName>
</protein>